<evidence type="ECO:0000259" key="6">
    <source>
        <dbReference type="SMART" id="SM01266"/>
    </source>
</evidence>
<sequence>MTEKEKMLAGEWFHPNDAELEQDRTRARHLTHRLNVTLKDKDATYLATLRELCPGVEAMIRAPFYCDYGYNISIGKGSYVNFNCVFLDLGPIRLGQRCLIGPGVQLLTAVHPMDATERATGKEKGAGIEIGDDCWLGGGVIVCPGVKIGCRCVIGAGSVVTHDIPDNSVAAGNPARVIRTATDE</sequence>
<evidence type="ECO:0000256" key="3">
    <source>
        <dbReference type="ARBA" id="ARBA00023315"/>
    </source>
</evidence>
<evidence type="ECO:0000256" key="2">
    <source>
        <dbReference type="ARBA" id="ARBA00022679"/>
    </source>
</evidence>
<keyword evidence="3" id="KW-0012">Acyltransferase</keyword>
<evidence type="ECO:0000313" key="8">
    <source>
        <dbReference type="Proteomes" id="UP000187417"/>
    </source>
</evidence>
<dbReference type="AlphaFoldDB" id="A0A1Q6FCV5"/>
<reference evidence="7 8" key="1">
    <citation type="journal article" date="2016" name="Nat. Biotechnol.">
        <title>Measurement of bacterial replication rates in microbial communities.</title>
        <authorList>
            <person name="Brown C.T."/>
            <person name="Olm M.R."/>
            <person name="Thomas B.C."/>
            <person name="Banfield J.F."/>
        </authorList>
    </citation>
    <scope>NUCLEOTIDE SEQUENCE [LARGE SCALE GENOMIC DNA]</scope>
    <source>
        <strain evidence="7">CAG:67_53_122</strain>
    </source>
</reference>
<dbReference type="Pfam" id="PF12464">
    <property type="entry name" value="Mac"/>
    <property type="match status" value="1"/>
</dbReference>
<evidence type="ECO:0000256" key="5">
    <source>
        <dbReference type="ARBA" id="ARBA00067695"/>
    </source>
</evidence>
<protein>
    <recommendedName>
        <fullName evidence="5">Nodulation protein L</fullName>
    </recommendedName>
</protein>
<dbReference type="EMBL" id="MNQH01000001">
    <property type="protein sequence ID" value="OKY96693.1"/>
    <property type="molecule type" value="Genomic_DNA"/>
</dbReference>
<dbReference type="SUPFAM" id="SSF51161">
    <property type="entry name" value="Trimeric LpxA-like enzymes"/>
    <property type="match status" value="1"/>
</dbReference>
<comment type="similarity">
    <text evidence="1">Belongs to the transferase hexapeptide repeat family.</text>
</comment>
<comment type="caution">
    <text evidence="7">The sequence shown here is derived from an EMBL/GenBank/DDBJ whole genome shotgun (WGS) entry which is preliminary data.</text>
</comment>
<dbReference type="PANTHER" id="PTHR23416:SF23">
    <property type="entry name" value="ACETYLTRANSFERASE C18B11.09C-RELATED"/>
    <property type="match status" value="1"/>
</dbReference>
<dbReference type="Proteomes" id="UP000187417">
    <property type="component" value="Unassembled WGS sequence"/>
</dbReference>
<dbReference type="InterPro" id="IPR001451">
    <property type="entry name" value="Hexapep"/>
</dbReference>
<accession>A0A1Q6FCV5</accession>
<gene>
    <name evidence="7" type="ORF">BHV66_01110</name>
</gene>
<dbReference type="RefSeq" id="WP_276618016.1">
    <property type="nucleotide sequence ID" value="NZ_BAAFLA010000005.1"/>
</dbReference>
<evidence type="ECO:0000313" key="7">
    <source>
        <dbReference type="EMBL" id="OKY96693.1"/>
    </source>
</evidence>
<comment type="function">
    <text evidence="4">Acetyltransferase implicated in the O-acetylation of Nod factors.</text>
</comment>
<proteinExistence type="inferred from homology"/>
<dbReference type="Pfam" id="PF00132">
    <property type="entry name" value="Hexapep"/>
    <property type="match status" value="1"/>
</dbReference>
<dbReference type="SMART" id="SM01266">
    <property type="entry name" value="Mac"/>
    <property type="match status" value="1"/>
</dbReference>
<dbReference type="InterPro" id="IPR051159">
    <property type="entry name" value="Hexapeptide_acetyltransf"/>
</dbReference>
<evidence type="ECO:0000256" key="1">
    <source>
        <dbReference type="ARBA" id="ARBA00007274"/>
    </source>
</evidence>
<dbReference type="GO" id="GO:0008374">
    <property type="term" value="F:O-acyltransferase activity"/>
    <property type="evidence" value="ECO:0007669"/>
    <property type="project" value="TreeGrafter"/>
</dbReference>
<evidence type="ECO:0000256" key="4">
    <source>
        <dbReference type="ARBA" id="ARBA00055587"/>
    </source>
</evidence>
<dbReference type="GO" id="GO:0016407">
    <property type="term" value="F:acetyltransferase activity"/>
    <property type="evidence" value="ECO:0007669"/>
    <property type="project" value="InterPro"/>
</dbReference>
<dbReference type="CDD" id="cd03357">
    <property type="entry name" value="LbH_MAT_GAT"/>
    <property type="match status" value="1"/>
</dbReference>
<keyword evidence="2 7" id="KW-0808">Transferase</keyword>
<dbReference type="FunFam" id="2.160.10.10:FF:000025">
    <property type="entry name" value="Hexapeptide-repeat containing-acetyltransferase"/>
    <property type="match status" value="1"/>
</dbReference>
<dbReference type="STRING" id="28117.BHV66_01110"/>
<dbReference type="PANTHER" id="PTHR23416">
    <property type="entry name" value="SIALIC ACID SYNTHASE-RELATED"/>
    <property type="match status" value="1"/>
</dbReference>
<dbReference type="Gene3D" id="2.160.10.10">
    <property type="entry name" value="Hexapeptide repeat proteins"/>
    <property type="match status" value="1"/>
</dbReference>
<name>A0A1Q6FCV5_9BACT</name>
<dbReference type="InterPro" id="IPR011004">
    <property type="entry name" value="Trimer_LpxA-like_sf"/>
</dbReference>
<dbReference type="InterPro" id="IPR024688">
    <property type="entry name" value="Mac_dom"/>
</dbReference>
<organism evidence="7 8">
    <name type="scientific">Alistipes putredinis</name>
    <dbReference type="NCBI Taxonomy" id="28117"/>
    <lineage>
        <taxon>Bacteria</taxon>
        <taxon>Pseudomonadati</taxon>
        <taxon>Bacteroidota</taxon>
        <taxon>Bacteroidia</taxon>
        <taxon>Bacteroidales</taxon>
        <taxon>Rikenellaceae</taxon>
        <taxon>Alistipes</taxon>
    </lineage>
</organism>
<feature type="domain" description="Maltose/galactoside acetyltransferase" evidence="6">
    <location>
        <begin position="4"/>
        <end position="58"/>
    </location>
</feature>
<dbReference type="GO" id="GO:0005829">
    <property type="term" value="C:cytosol"/>
    <property type="evidence" value="ECO:0007669"/>
    <property type="project" value="TreeGrafter"/>
</dbReference>